<evidence type="ECO:0000313" key="5">
    <source>
        <dbReference type="EMBL" id="MDN4475974.1"/>
    </source>
</evidence>
<protein>
    <submittedName>
        <fullName evidence="5">Metalloregulator ArsR/SmtB family transcription factor</fullName>
    </submittedName>
</protein>
<dbReference type="Proteomes" id="UP001172728">
    <property type="component" value="Unassembled WGS sequence"/>
</dbReference>
<dbReference type="CDD" id="cd00090">
    <property type="entry name" value="HTH_ARSR"/>
    <property type="match status" value="1"/>
</dbReference>
<dbReference type="InterPro" id="IPR036390">
    <property type="entry name" value="WH_DNA-bd_sf"/>
</dbReference>
<evidence type="ECO:0000313" key="6">
    <source>
        <dbReference type="Proteomes" id="UP001172728"/>
    </source>
</evidence>
<comment type="caution">
    <text evidence="5">The sequence shown here is derived from an EMBL/GenBank/DDBJ whole genome shotgun (WGS) entry which is preliminary data.</text>
</comment>
<feature type="domain" description="HTH arsR-type" evidence="4">
    <location>
        <begin position="6"/>
        <end position="102"/>
    </location>
</feature>
<dbReference type="SUPFAM" id="SSF46785">
    <property type="entry name" value="Winged helix' DNA-binding domain"/>
    <property type="match status" value="1"/>
</dbReference>
<gene>
    <name evidence="5" type="ORF">QQX09_08915</name>
</gene>
<dbReference type="SMART" id="SM00418">
    <property type="entry name" value="HTH_ARSR"/>
    <property type="match status" value="1"/>
</dbReference>
<dbReference type="PROSITE" id="PS50987">
    <property type="entry name" value="HTH_ARSR_2"/>
    <property type="match status" value="1"/>
</dbReference>
<dbReference type="Gene3D" id="1.10.10.10">
    <property type="entry name" value="Winged helix-like DNA-binding domain superfamily/Winged helix DNA-binding domain"/>
    <property type="match status" value="1"/>
</dbReference>
<keyword evidence="1" id="KW-0805">Transcription regulation</keyword>
<dbReference type="RefSeq" id="WP_301133633.1">
    <property type="nucleotide sequence ID" value="NZ_JAUHPW010000006.1"/>
</dbReference>
<dbReference type="PANTHER" id="PTHR33154">
    <property type="entry name" value="TRANSCRIPTIONAL REGULATOR, ARSR FAMILY"/>
    <property type="match status" value="1"/>
</dbReference>
<evidence type="ECO:0000256" key="3">
    <source>
        <dbReference type="ARBA" id="ARBA00023163"/>
    </source>
</evidence>
<proteinExistence type="predicted"/>
<name>A0ABT8GAH8_9MICO</name>
<evidence type="ECO:0000256" key="2">
    <source>
        <dbReference type="ARBA" id="ARBA00023125"/>
    </source>
</evidence>
<organism evidence="5 6">
    <name type="scientific">Demequina litoralis</name>
    <dbReference type="NCBI Taxonomy" id="3051660"/>
    <lineage>
        <taxon>Bacteria</taxon>
        <taxon>Bacillati</taxon>
        <taxon>Actinomycetota</taxon>
        <taxon>Actinomycetes</taxon>
        <taxon>Micrococcales</taxon>
        <taxon>Demequinaceae</taxon>
        <taxon>Demequina</taxon>
    </lineage>
</organism>
<dbReference type="InterPro" id="IPR001845">
    <property type="entry name" value="HTH_ArsR_DNA-bd_dom"/>
</dbReference>
<evidence type="ECO:0000259" key="4">
    <source>
        <dbReference type="PROSITE" id="PS50987"/>
    </source>
</evidence>
<dbReference type="EMBL" id="JAUHPW010000006">
    <property type="protein sequence ID" value="MDN4475974.1"/>
    <property type="molecule type" value="Genomic_DNA"/>
</dbReference>
<reference evidence="5" key="1">
    <citation type="submission" date="2023-06" db="EMBL/GenBank/DDBJ databases">
        <title>Sysu t00192.</title>
        <authorList>
            <person name="Gao L."/>
            <person name="Fang B.-Z."/>
            <person name="Li W.-J."/>
        </authorList>
    </citation>
    <scope>NUCLEOTIDE SEQUENCE</scope>
    <source>
        <strain evidence="5">SYSU T00192</strain>
    </source>
</reference>
<dbReference type="NCBIfam" id="NF033788">
    <property type="entry name" value="HTH_metalloreg"/>
    <property type="match status" value="1"/>
</dbReference>
<keyword evidence="3" id="KW-0804">Transcription</keyword>
<dbReference type="Pfam" id="PF12840">
    <property type="entry name" value="HTH_20"/>
    <property type="match status" value="1"/>
</dbReference>
<evidence type="ECO:0000256" key="1">
    <source>
        <dbReference type="ARBA" id="ARBA00023015"/>
    </source>
</evidence>
<keyword evidence="6" id="KW-1185">Reference proteome</keyword>
<dbReference type="InterPro" id="IPR051081">
    <property type="entry name" value="HTH_MetalResp_TranReg"/>
</dbReference>
<dbReference type="InterPro" id="IPR011991">
    <property type="entry name" value="ArsR-like_HTH"/>
</dbReference>
<dbReference type="PRINTS" id="PR00778">
    <property type="entry name" value="HTHARSR"/>
</dbReference>
<dbReference type="PANTHER" id="PTHR33154:SF33">
    <property type="entry name" value="TRANSCRIPTIONAL REPRESSOR SDPR"/>
    <property type="match status" value="1"/>
</dbReference>
<keyword evidence="2" id="KW-0238">DNA-binding</keyword>
<accession>A0ABT8GAH8</accession>
<sequence>MSEDGLHRTERLDAILTALAHPVRRRLLELLEFGAATAGDLSASAADSFGISPARASQHLRVLAHAGLVDVMPDGTHRWYSLADGAADDIADWLARLRLSRARGAGR</sequence>
<dbReference type="InterPro" id="IPR036388">
    <property type="entry name" value="WH-like_DNA-bd_sf"/>
</dbReference>